<dbReference type="Proteomes" id="UP000741863">
    <property type="component" value="Unassembled WGS sequence"/>
</dbReference>
<dbReference type="EMBL" id="JAFBEC010000005">
    <property type="protein sequence ID" value="MBM7633013.1"/>
    <property type="molecule type" value="Genomic_DNA"/>
</dbReference>
<gene>
    <name evidence="1" type="ORF">JOD17_002107</name>
</gene>
<dbReference type="Gene3D" id="3.40.50.720">
    <property type="entry name" value="NAD(P)-binding Rossmann-like Domain"/>
    <property type="match status" value="1"/>
</dbReference>
<dbReference type="InterPro" id="IPR036291">
    <property type="entry name" value="NAD(P)-bd_dom_sf"/>
</dbReference>
<dbReference type="InterPro" id="IPR002347">
    <property type="entry name" value="SDR_fam"/>
</dbReference>
<keyword evidence="2" id="KW-1185">Reference proteome</keyword>
<protein>
    <submittedName>
        <fullName evidence="1">Saccharopine dehydrogenase-like NADP-dependent oxidoreductase</fullName>
    </submittedName>
</protein>
<dbReference type="SUPFAM" id="SSF51735">
    <property type="entry name" value="NAD(P)-binding Rossmann-fold domains"/>
    <property type="match status" value="1"/>
</dbReference>
<reference evidence="1 2" key="1">
    <citation type="submission" date="2021-01" db="EMBL/GenBank/DDBJ databases">
        <title>Genomic Encyclopedia of Type Strains, Phase IV (KMG-IV): sequencing the most valuable type-strain genomes for metagenomic binning, comparative biology and taxonomic classification.</title>
        <authorList>
            <person name="Goeker M."/>
        </authorList>
    </citation>
    <scope>NUCLEOTIDE SEQUENCE [LARGE SCALE GENOMIC DNA]</scope>
    <source>
        <strain evidence="1 2">DSM 25540</strain>
    </source>
</reference>
<accession>A0ABS2PDX4</accession>
<sequence length="89" mass="9954">MNQPTIAIIGATGTLGQLVCHHVMSTYNETFNYIVTDYKVGRGERVAERWKSQGFHCEFMKLDVTSEDDIANVVSHADLVIIAVSQREP</sequence>
<comment type="caution">
    <text evidence="1">The sequence shown here is derived from an EMBL/GenBank/DDBJ whole genome shotgun (WGS) entry which is preliminary data.</text>
</comment>
<evidence type="ECO:0000313" key="1">
    <source>
        <dbReference type="EMBL" id="MBM7633013.1"/>
    </source>
</evidence>
<dbReference type="RefSeq" id="WP_204697507.1">
    <property type="nucleotide sequence ID" value="NZ_JAFBEC010000005.1"/>
</dbReference>
<evidence type="ECO:0000313" key="2">
    <source>
        <dbReference type="Proteomes" id="UP000741863"/>
    </source>
</evidence>
<proteinExistence type="predicted"/>
<dbReference type="Pfam" id="PF00106">
    <property type="entry name" value="adh_short"/>
    <property type="match status" value="1"/>
</dbReference>
<organism evidence="1 2">
    <name type="scientific">Geomicrobium sediminis</name>
    <dbReference type="NCBI Taxonomy" id="1347788"/>
    <lineage>
        <taxon>Bacteria</taxon>
        <taxon>Bacillati</taxon>
        <taxon>Bacillota</taxon>
        <taxon>Bacilli</taxon>
        <taxon>Bacillales</taxon>
        <taxon>Geomicrobium</taxon>
    </lineage>
</organism>
<name>A0ABS2PDX4_9BACL</name>